<keyword evidence="3" id="KW-1003">Cell membrane</keyword>
<feature type="transmembrane region" description="Helical" evidence="7">
    <location>
        <begin position="223"/>
        <end position="245"/>
    </location>
</feature>
<evidence type="ECO:0000256" key="1">
    <source>
        <dbReference type="ARBA" id="ARBA00004429"/>
    </source>
</evidence>
<feature type="transmembrane region" description="Helical" evidence="7">
    <location>
        <begin position="105"/>
        <end position="129"/>
    </location>
</feature>
<keyword evidence="9" id="KW-1185">Reference proteome</keyword>
<dbReference type="PANTHER" id="PTHR42925">
    <property type="entry name" value="MULTIDRUG AND TOXIN EFFLUX PROTEIN MATE FAMILY"/>
    <property type="match status" value="1"/>
</dbReference>
<feature type="transmembrane region" description="Helical" evidence="7">
    <location>
        <begin position="326"/>
        <end position="347"/>
    </location>
</feature>
<keyword evidence="2" id="KW-0813">Transport</keyword>
<reference evidence="9" key="1">
    <citation type="journal article" date="2019" name="Int. J. Syst. Evol. Microbiol.">
        <title>The Global Catalogue of Microorganisms (GCM) 10K type strain sequencing project: providing services to taxonomists for standard genome sequencing and annotation.</title>
        <authorList>
            <consortium name="The Broad Institute Genomics Platform"/>
            <consortium name="The Broad Institute Genome Sequencing Center for Infectious Disease"/>
            <person name="Wu L."/>
            <person name="Ma J."/>
        </authorList>
    </citation>
    <scope>NUCLEOTIDE SEQUENCE [LARGE SCALE GENOMIC DNA]</scope>
    <source>
        <strain evidence="9">JCM 18715</strain>
    </source>
</reference>
<protein>
    <submittedName>
        <fullName evidence="8">MATE family efflux transporter</fullName>
    </submittedName>
</protein>
<feature type="transmembrane region" description="Helical" evidence="7">
    <location>
        <begin position="136"/>
        <end position="157"/>
    </location>
</feature>
<feature type="transmembrane region" description="Helical" evidence="7">
    <location>
        <begin position="163"/>
        <end position="187"/>
    </location>
</feature>
<evidence type="ECO:0000256" key="3">
    <source>
        <dbReference type="ARBA" id="ARBA00022475"/>
    </source>
</evidence>
<keyword evidence="5 7" id="KW-1133">Transmembrane helix</keyword>
<comment type="caution">
    <text evidence="8">The sequence shown here is derived from an EMBL/GenBank/DDBJ whole genome shotgun (WGS) entry which is preliminary data.</text>
</comment>
<evidence type="ECO:0000256" key="2">
    <source>
        <dbReference type="ARBA" id="ARBA00022448"/>
    </source>
</evidence>
<dbReference type="InterPro" id="IPR047135">
    <property type="entry name" value="YsiQ"/>
</dbReference>
<dbReference type="PANTHER" id="PTHR42925:SF1">
    <property type="entry name" value="VIRULENCE FACTOR MVIN"/>
    <property type="match status" value="1"/>
</dbReference>
<keyword evidence="6 7" id="KW-0472">Membrane</keyword>
<dbReference type="Proteomes" id="UP001500547">
    <property type="component" value="Unassembled WGS sequence"/>
</dbReference>
<evidence type="ECO:0000256" key="5">
    <source>
        <dbReference type="ARBA" id="ARBA00022989"/>
    </source>
</evidence>
<keyword evidence="4 7" id="KW-0812">Transmembrane</keyword>
<name>A0ABP9QUW6_9RHOO</name>
<proteinExistence type="predicted"/>
<organism evidence="8 9">
    <name type="scientific">Viridibacterium curvum</name>
    <dbReference type="NCBI Taxonomy" id="1101404"/>
    <lineage>
        <taxon>Bacteria</taxon>
        <taxon>Pseudomonadati</taxon>
        <taxon>Pseudomonadota</taxon>
        <taxon>Betaproteobacteria</taxon>
        <taxon>Rhodocyclales</taxon>
        <taxon>Rhodocyclaceae</taxon>
        <taxon>Viridibacterium</taxon>
    </lineage>
</organism>
<evidence type="ECO:0000256" key="7">
    <source>
        <dbReference type="SAM" id="Phobius"/>
    </source>
</evidence>
<feature type="transmembrane region" description="Helical" evidence="7">
    <location>
        <begin position="359"/>
        <end position="379"/>
    </location>
</feature>
<dbReference type="EMBL" id="BAABLD010000008">
    <property type="protein sequence ID" value="GAA5167830.1"/>
    <property type="molecule type" value="Genomic_DNA"/>
</dbReference>
<evidence type="ECO:0000313" key="8">
    <source>
        <dbReference type="EMBL" id="GAA5167830.1"/>
    </source>
</evidence>
<accession>A0ABP9QUW6</accession>
<evidence type="ECO:0000313" key="9">
    <source>
        <dbReference type="Proteomes" id="UP001500547"/>
    </source>
</evidence>
<dbReference type="NCBIfam" id="TIGR00797">
    <property type="entry name" value="matE"/>
    <property type="match status" value="1"/>
</dbReference>
<dbReference type="InterPro" id="IPR048279">
    <property type="entry name" value="MdtK-like"/>
</dbReference>
<dbReference type="Pfam" id="PF01554">
    <property type="entry name" value="MatE"/>
    <property type="match status" value="2"/>
</dbReference>
<feature type="transmembrane region" description="Helical" evidence="7">
    <location>
        <begin position="294"/>
        <end position="314"/>
    </location>
</feature>
<feature type="transmembrane region" description="Helical" evidence="7">
    <location>
        <begin position="28"/>
        <end position="53"/>
    </location>
</feature>
<feature type="transmembrane region" description="Helical" evidence="7">
    <location>
        <begin position="251"/>
        <end position="273"/>
    </location>
</feature>
<dbReference type="CDD" id="cd13134">
    <property type="entry name" value="MATE_like_8"/>
    <property type="match status" value="1"/>
</dbReference>
<feature type="transmembrane region" description="Helical" evidence="7">
    <location>
        <begin position="65"/>
        <end position="85"/>
    </location>
</feature>
<evidence type="ECO:0000256" key="6">
    <source>
        <dbReference type="ARBA" id="ARBA00023136"/>
    </source>
</evidence>
<dbReference type="InterPro" id="IPR002528">
    <property type="entry name" value="MATE_fam"/>
</dbReference>
<evidence type="ECO:0000256" key="4">
    <source>
        <dbReference type="ARBA" id="ARBA00022692"/>
    </source>
</evidence>
<sequence>MLGGAVLVGRVSQISDDTAAAFALANQIFLAFMLLFRIVSIGASVVVTQYLGAADRAGAERIARAALAGCTWTGVVCGAVVMLGAQPLLRLMQLPPDLDSIAMPYLIALGLGLLFDALNLALSAVARAYAYTRSSLLISVMVLVVHLGLGLLLMAGVGPLPAMGVMGLGVALILSRIVGLATGLYLWRAVLQIRPRLADLWHLRRRELGEMLHIGLPAAAENIAYRLSFMIILSFVAAMGPAALATHSYTFSIMSFILLAGLTIGFGTEIIVGHRIGAGRLHEANQQVHAAMRWGLGITLGVALLAALAGKPLLRLFTQDEQIVEAGAQLLWLCLLLEPGRTFNLVVINGLRATGDARFPVLAGVVSMFVVAVGLAWWLGVHLGWGLPGVWLAFAADEWIRGLSMAARWHWRGWLGHAHATRRRVRGPWGVRGRQS</sequence>
<gene>
    <name evidence="8" type="ORF">GCM10025770_27040</name>
</gene>
<comment type="subcellular location">
    <subcellularLocation>
        <location evidence="1">Cell inner membrane</location>
        <topology evidence="1">Multi-pass membrane protein</topology>
    </subcellularLocation>
</comment>
<dbReference type="PIRSF" id="PIRSF006603">
    <property type="entry name" value="DinF"/>
    <property type="match status" value="1"/>
</dbReference>